<dbReference type="Pfam" id="PF04290">
    <property type="entry name" value="DctQ"/>
    <property type="match status" value="1"/>
</dbReference>
<comment type="similarity">
    <text evidence="8 9">Belongs to the TRAP transporter small permease family.</text>
</comment>
<reference evidence="12" key="1">
    <citation type="journal article" date="2019" name="Int. J. Syst. Evol. Microbiol.">
        <title>The Global Catalogue of Microorganisms (GCM) 10K type strain sequencing project: providing services to taxonomists for standard genome sequencing and annotation.</title>
        <authorList>
            <consortium name="The Broad Institute Genomics Platform"/>
            <consortium name="The Broad Institute Genome Sequencing Center for Infectious Disease"/>
            <person name="Wu L."/>
            <person name="Ma J."/>
        </authorList>
    </citation>
    <scope>NUCLEOTIDE SEQUENCE [LARGE SCALE GENOMIC DNA]</scope>
    <source>
        <strain evidence="12">JCM 17555</strain>
    </source>
</reference>
<feature type="transmembrane region" description="Helical" evidence="9">
    <location>
        <begin position="53"/>
        <end position="71"/>
    </location>
</feature>
<dbReference type="EMBL" id="BAABBO010000007">
    <property type="protein sequence ID" value="GAA3956346.1"/>
    <property type="molecule type" value="Genomic_DNA"/>
</dbReference>
<evidence type="ECO:0000256" key="7">
    <source>
        <dbReference type="ARBA" id="ARBA00023136"/>
    </source>
</evidence>
<protein>
    <recommendedName>
        <fullName evidence="9">TRAP transporter small permease protein</fullName>
    </recommendedName>
</protein>
<dbReference type="InterPro" id="IPR007387">
    <property type="entry name" value="TRAP_DctQ"/>
</dbReference>
<feature type="transmembrane region" description="Helical" evidence="9">
    <location>
        <begin position="21"/>
        <end position="41"/>
    </location>
</feature>
<feature type="transmembrane region" description="Helical" evidence="9">
    <location>
        <begin position="91"/>
        <end position="113"/>
    </location>
</feature>
<evidence type="ECO:0000256" key="2">
    <source>
        <dbReference type="ARBA" id="ARBA00022448"/>
    </source>
</evidence>
<evidence type="ECO:0000256" key="5">
    <source>
        <dbReference type="ARBA" id="ARBA00022692"/>
    </source>
</evidence>
<proteinExistence type="inferred from homology"/>
<evidence type="ECO:0000256" key="3">
    <source>
        <dbReference type="ARBA" id="ARBA00022475"/>
    </source>
</evidence>
<dbReference type="InterPro" id="IPR055348">
    <property type="entry name" value="DctQ"/>
</dbReference>
<gene>
    <name evidence="11" type="ORF">GCM10022278_13610</name>
</gene>
<sequence>MRVVHAFIKGVTRLNDGIGRWISYLIFAMFVFLLLEVFNRYFLESPTVWTNELTQLLFGVYTVMSGGYVMAHREHVNVDLLHSHLPPRVRAGVDIFTSIIFFLFMAALLYFGGSMAWESFASRETSYSAWNPAIWPVKMAIPIATFLLLLQGIAKLFEDIAIAINHPSTADSSSTTVPSSTTGDRS</sequence>
<dbReference type="PANTHER" id="PTHR35011:SF4">
    <property type="entry name" value="SLL1102 PROTEIN"/>
    <property type="match status" value="1"/>
</dbReference>
<keyword evidence="4 9" id="KW-0997">Cell inner membrane</keyword>
<comment type="subunit">
    <text evidence="9">The complex comprises the extracytoplasmic solute receptor protein and the two transmembrane proteins.</text>
</comment>
<comment type="caution">
    <text evidence="11">The sequence shown here is derived from an EMBL/GenBank/DDBJ whole genome shotgun (WGS) entry which is preliminary data.</text>
</comment>
<organism evidence="11 12">
    <name type="scientific">Allohahella marinimesophila</name>
    <dbReference type="NCBI Taxonomy" id="1054972"/>
    <lineage>
        <taxon>Bacteria</taxon>
        <taxon>Pseudomonadati</taxon>
        <taxon>Pseudomonadota</taxon>
        <taxon>Gammaproteobacteria</taxon>
        <taxon>Oceanospirillales</taxon>
        <taxon>Hahellaceae</taxon>
        <taxon>Allohahella</taxon>
    </lineage>
</organism>
<evidence type="ECO:0000256" key="1">
    <source>
        <dbReference type="ARBA" id="ARBA00004429"/>
    </source>
</evidence>
<keyword evidence="7 9" id="KW-0472">Membrane</keyword>
<accession>A0ABP7NXS6</accession>
<evidence type="ECO:0000256" key="4">
    <source>
        <dbReference type="ARBA" id="ARBA00022519"/>
    </source>
</evidence>
<evidence type="ECO:0000313" key="12">
    <source>
        <dbReference type="Proteomes" id="UP001501337"/>
    </source>
</evidence>
<evidence type="ECO:0000313" key="11">
    <source>
        <dbReference type="EMBL" id="GAA3956346.1"/>
    </source>
</evidence>
<name>A0ABP7NXS6_9GAMM</name>
<keyword evidence="5 9" id="KW-0812">Transmembrane</keyword>
<feature type="transmembrane region" description="Helical" evidence="9">
    <location>
        <begin position="133"/>
        <end position="150"/>
    </location>
</feature>
<dbReference type="Proteomes" id="UP001501337">
    <property type="component" value="Unassembled WGS sequence"/>
</dbReference>
<evidence type="ECO:0000259" key="10">
    <source>
        <dbReference type="Pfam" id="PF04290"/>
    </source>
</evidence>
<dbReference type="PANTHER" id="PTHR35011">
    <property type="entry name" value="2,3-DIKETO-L-GULONATE TRAP TRANSPORTER SMALL PERMEASE PROTEIN YIAM"/>
    <property type="match status" value="1"/>
</dbReference>
<keyword evidence="6 9" id="KW-1133">Transmembrane helix</keyword>
<keyword evidence="12" id="KW-1185">Reference proteome</keyword>
<evidence type="ECO:0000256" key="9">
    <source>
        <dbReference type="RuleBase" id="RU369079"/>
    </source>
</evidence>
<feature type="domain" description="Tripartite ATP-independent periplasmic transporters DctQ component" evidence="10">
    <location>
        <begin position="29"/>
        <end position="160"/>
    </location>
</feature>
<keyword evidence="3" id="KW-1003">Cell membrane</keyword>
<evidence type="ECO:0000256" key="8">
    <source>
        <dbReference type="ARBA" id="ARBA00038436"/>
    </source>
</evidence>
<comment type="subcellular location">
    <subcellularLocation>
        <location evidence="1 9">Cell inner membrane</location>
        <topology evidence="1 9">Multi-pass membrane protein</topology>
    </subcellularLocation>
</comment>
<comment type="function">
    <text evidence="9">Part of the tripartite ATP-independent periplasmic (TRAP) transport system.</text>
</comment>
<keyword evidence="2 9" id="KW-0813">Transport</keyword>
<evidence type="ECO:0000256" key="6">
    <source>
        <dbReference type="ARBA" id="ARBA00022989"/>
    </source>
</evidence>
<dbReference type="RefSeq" id="WP_344804618.1">
    <property type="nucleotide sequence ID" value="NZ_BAABBO010000007.1"/>
</dbReference>